<keyword evidence="2" id="KW-0813">Transport</keyword>
<evidence type="ECO:0000259" key="8">
    <source>
        <dbReference type="Pfam" id="PF01490"/>
    </source>
</evidence>
<feature type="transmembrane region" description="Helical" evidence="7">
    <location>
        <begin position="361"/>
        <end position="381"/>
    </location>
</feature>
<feature type="domain" description="Amino acid transporter transmembrane" evidence="8">
    <location>
        <begin position="121"/>
        <end position="529"/>
    </location>
</feature>
<evidence type="ECO:0000256" key="5">
    <source>
        <dbReference type="ARBA" id="ARBA00022989"/>
    </source>
</evidence>
<feature type="transmembrane region" description="Helical" evidence="7">
    <location>
        <begin position="509"/>
        <end position="534"/>
    </location>
</feature>
<dbReference type="Pfam" id="PF01490">
    <property type="entry name" value="Aa_trans"/>
    <property type="match status" value="1"/>
</dbReference>
<keyword evidence="4" id="KW-0029">Amino-acid transport</keyword>
<dbReference type="AlphaFoldDB" id="A0A9Q0HEM6"/>
<dbReference type="EMBL" id="JAMYWD010000008">
    <property type="protein sequence ID" value="KAJ4962259.1"/>
    <property type="molecule type" value="Genomic_DNA"/>
</dbReference>
<feature type="transmembrane region" description="Helical" evidence="7">
    <location>
        <begin position="270"/>
        <end position="294"/>
    </location>
</feature>
<dbReference type="PANTHER" id="PTHR48017">
    <property type="entry name" value="OS05G0424000 PROTEIN-RELATED"/>
    <property type="match status" value="1"/>
</dbReference>
<feature type="transmembrane region" description="Helical" evidence="7">
    <location>
        <begin position="452"/>
        <end position="472"/>
    </location>
</feature>
<feature type="transmembrane region" description="Helical" evidence="7">
    <location>
        <begin position="406"/>
        <end position="431"/>
    </location>
</feature>
<reference evidence="9" key="1">
    <citation type="journal article" date="2023" name="Plant J.">
        <title>The genome of the king protea, Protea cynaroides.</title>
        <authorList>
            <person name="Chang J."/>
            <person name="Duong T.A."/>
            <person name="Schoeman C."/>
            <person name="Ma X."/>
            <person name="Roodt D."/>
            <person name="Barker N."/>
            <person name="Li Z."/>
            <person name="Van de Peer Y."/>
            <person name="Mizrachi E."/>
        </authorList>
    </citation>
    <scope>NUCLEOTIDE SEQUENCE</scope>
    <source>
        <tissue evidence="9">Young leaves</tissue>
    </source>
</reference>
<evidence type="ECO:0000256" key="7">
    <source>
        <dbReference type="SAM" id="Phobius"/>
    </source>
</evidence>
<dbReference type="InterPro" id="IPR013057">
    <property type="entry name" value="AA_transpt_TM"/>
</dbReference>
<organism evidence="9 10">
    <name type="scientific">Protea cynaroides</name>
    <dbReference type="NCBI Taxonomy" id="273540"/>
    <lineage>
        <taxon>Eukaryota</taxon>
        <taxon>Viridiplantae</taxon>
        <taxon>Streptophyta</taxon>
        <taxon>Embryophyta</taxon>
        <taxon>Tracheophyta</taxon>
        <taxon>Spermatophyta</taxon>
        <taxon>Magnoliopsida</taxon>
        <taxon>Proteales</taxon>
        <taxon>Proteaceae</taxon>
        <taxon>Protea</taxon>
    </lineage>
</organism>
<evidence type="ECO:0000256" key="1">
    <source>
        <dbReference type="ARBA" id="ARBA00004370"/>
    </source>
</evidence>
<evidence type="ECO:0000256" key="2">
    <source>
        <dbReference type="ARBA" id="ARBA00022448"/>
    </source>
</evidence>
<evidence type="ECO:0000313" key="10">
    <source>
        <dbReference type="Proteomes" id="UP001141806"/>
    </source>
</evidence>
<accession>A0A9Q0HEM6</accession>
<keyword evidence="10" id="KW-1185">Reference proteome</keyword>
<comment type="subcellular location">
    <subcellularLocation>
        <location evidence="1">Membrane</location>
    </subcellularLocation>
</comment>
<feature type="transmembrane region" description="Helical" evidence="7">
    <location>
        <begin position="245"/>
        <end position="264"/>
    </location>
</feature>
<evidence type="ECO:0000256" key="3">
    <source>
        <dbReference type="ARBA" id="ARBA00022692"/>
    </source>
</evidence>
<dbReference type="OrthoDB" id="40134at2759"/>
<feature type="transmembrane region" description="Helical" evidence="7">
    <location>
        <begin position="146"/>
        <end position="168"/>
    </location>
</feature>
<dbReference type="Proteomes" id="UP001141806">
    <property type="component" value="Unassembled WGS sequence"/>
</dbReference>
<sequence>MKHLFCKRQRERQRDTVKRKLMGDVSCILEEAGRSKLEHAIWVPPSQSSARLNISIVSRPPILESPVPAAVPGKTGIVVANIQGCYDVGMVVDDEEQELGHNNHQKKLNPDDCLPITESRNGNAFYSAFHCLNSGIGFQALLLPRAFTVLGWTWGIISLSLAFVWQLYTVWLLTQLHESVTGTRYNRYIQLAKAAFGQKRGKLMALFPIMYLSGGTCVALITLGGKTMKLFFLIVCGETSHAKPLTTVEWFLVFVVCAIVLAQLPNLNSIAGISLVGAITAITYCTMILVISIAHGRVASASYGPLQPYKSPTSKAFSILNAFGIICFAFRGHNLVLEIQATMPSTPTHSAKVPMWKGVKFAYLLIAVCFYPLAIGGYWAYGNLVPQKYGMLSALFKYHGNKSSRVVLGLTSMLVVINCLSSFQIYAMPVFDNLEFAYISRKNKPCPRWLRRGFRAGFGCLAFFIAVALPVLTSLAGLLGGIALPITLAYPCFMWIVMKKPKRYTTMWIINWGLGILGMALSFLVIAGAVWSIVDKGITANFFKPSREETFFAIREG</sequence>
<name>A0A9Q0HEM6_9MAGN</name>
<gene>
    <name evidence="9" type="ORF">NE237_022198</name>
</gene>
<keyword evidence="3 7" id="KW-0812">Transmembrane</keyword>
<proteinExistence type="predicted"/>
<evidence type="ECO:0000256" key="6">
    <source>
        <dbReference type="ARBA" id="ARBA00023136"/>
    </source>
</evidence>
<evidence type="ECO:0000313" key="9">
    <source>
        <dbReference type="EMBL" id="KAJ4962259.1"/>
    </source>
</evidence>
<dbReference type="GO" id="GO:0016020">
    <property type="term" value="C:membrane"/>
    <property type="evidence" value="ECO:0007669"/>
    <property type="project" value="UniProtKB-SubCell"/>
</dbReference>
<feature type="transmembrane region" description="Helical" evidence="7">
    <location>
        <begin position="478"/>
        <end position="497"/>
    </location>
</feature>
<comment type="caution">
    <text evidence="9">The sequence shown here is derived from an EMBL/GenBank/DDBJ whole genome shotgun (WGS) entry which is preliminary data.</text>
</comment>
<dbReference type="GO" id="GO:0006865">
    <property type="term" value="P:amino acid transport"/>
    <property type="evidence" value="ECO:0007669"/>
    <property type="project" value="UniProtKB-KW"/>
</dbReference>
<feature type="transmembrane region" description="Helical" evidence="7">
    <location>
        <begin position="203"/>
        <end position="224"/>
    </location>
</feature>
<evidence type="ECO:0000256" key="4">
    <source>
        <dbReference type="ARBA" id="ARBA00022970"/>
    </source>
</evidence>
<keyword evidence="6 7" id="KW-0472">Membrane</keyword>
<keyword evidence="5 7" id="KW-1133">Transmembrane helix</keyword>
<protein>
    <recommendedName>
        <fullName evidence="8">Amino acid transporter transmembrane domain-containing protein</fullName>
    </recommendedName>
</protein>